<accession>A0A8J6BGR1</accession>
<dbReference type="AlphaFoldDB" id="A0A8J6BGR1"/>
<proteinExistence type="predicted"/>
<evidence type="ECO:0000313" key="3">
    <source>
        <dbReference type="Proteomes" id="UP000717585"/>
    </source>
</evidence>
<comment type="caution">
    <text evidence="2">The sequence shown here is derived from an EMBL/GenBank/DDBJ whole genome shotgun (WGS) entry which is preliminary data.</text>
</comment>
<sequence>MEAVSKKMQRQRVDFMLAEKTCKKSRDPFSEGALRSTMKRQQERQQKREKIIKQGQQAYTNRYGVRIDKLVFSEDEPEHSPSVPPPVLGRTESYEEVSNDSIDMGAYSSTHDILIAGGEGEEGFTRQNTEEYNLLRFDKKGRPVLSPRKQAAQKNAPWKPEKKQKKKFGRLLKEAVAKIMIYY</sequence>
<name>A0A8J6BGR1_9EUKA</name>
<dbReference type="EMBL" id="JAHDYR010000003">
    <property type="protein sequence ID" value="KAG9397152.1"/>
    <property type="molecule type" value="Genomic_DNA"/>
</dbReference>
<feature type="region of interest" description="Disordered" evidence="1">
    <location>
        <begin position="26"/>
        <end position="56"/>
    </location>
</feature>
<gene>
    <name evidence="2" type="ORF">J8273_1061</name>
</gene>
<evidence type="ECO:0000313" key="2">
    <source>
        <dbReference type="EMBL" id="KAG9397152.1"/>
    </source>
</evidence>
<organism evidence="2 3">
    <name type="scientific">Carpediemonas membranifera</name>
    <dbReference type="NCBI Taxonomy" id="201153"/>
    <lineage>
        <taxon>Eukaryota</taxon>
        <taxon>Metamonada</taxon>
        <taxon>Carpediemonas-like organisms</taxon>
        <taxon>Carpediemonas</taxon>
    </lineage>
</organism>
<feature type="region of interest" description="Disordered" evidence="1">
    <location>
        <begin position="72"/>
        <end position="95"/>
    </location>
</feature>
<dbReference type="Proteomes" id="UP000717585">
    <property type="component" value="Unassembled WGS sequence"/>
</dbReference>
<reference evidence="2" key="1">
    <citation type="submission" date="2021-05" db="EMBL/GenBank/DDBJ databases">
        <title>A free-living protist that lacks canonical eukaryotic 1 DNA replication and segregation systems.</title>
        <authorList>
            <person name="Salas-Leiva D.E."/>
            <person name="Tromer E.C."/>
            <person name="Curtis B.A."/>
            <person name="Jerlstrom-Hultqvist J."/>
            <person name="Kolisko M."/>
            <person name="Yi Z."/>
            <person name="Salas-Leiva J.S."/>
            <person name="Gallot-Lavallee L."/>
            <person name="Kops G.J.P.L."/>
            <person name="Archibald J.M."/>
            <person name="Simpson A.G.B."/>
            <person name="Roger A.J."/>
        </authorList>
    </citation>
    <scope>NUCLEOTIDE SEQUENCE</scope>
    <source>
        <strain evidence="2">BICM</strain>
    </source>
</reference>
<feature type="region of interest" description="Disordered" evidence="1">
    <location>
        <begin position="143"/>
        <end position="165"/>
    </location>
</feature>
<protein>
    <submittedName>
        <fullName evidence="2">Uncharacterized protein</fullName>
    </submittedName>
</protein>
<keyword evidence="3" id="KW-1185">Reference proteome</keyword>
<evidence type="ECO:0000256" key="1">
    <source>
        <dbReference type="SAM" id="MobiDB-lite"/>
    </source>
</evidence>
<feature type="compositionally biased region" description="Basic and acidic residues" evidence="1">
    <location>
        <begin position="40"/>
        <end position="52"/>
    </location>
</feature>